<dbReference type="PANTHER" id="PTHR11590">
    <property type="entry name" value="PROTEIN-GLUTAMINE GAMMA-GLUTAMYLTRANSFERASE"/>
    <property type="match status" value="1"/>
</dbReference>
<organism evidence="3 4">
    <name type="scientific">Manduca sexta</name>
    <name type="common">Tobacco hawkmoth</name>
    <name type="synonym">Tobacco hornworm</name>
    <dbReference type="NCBI Taxonomy" id="7130"/>
    <lineage>
        <taxon>Eukaryota</taxon>
        <taxon>Metazoa</taxon>
        <taxon>Ecdysozoa</taxon>
        <taxon>Arthropoda</taxon>
        <taxon>Hexapoda</taxon>
        <taxon>Insecta</taxon>
        <taxon>Pterygota</taxon>
        <taxon>Neoptera</taxon>
        <taxon>Endopterygota</taxon>
        <taxon>Lepidoptera</taxon>
        <taxon>Glossata</taxon>
        <taxon>Ditrysia</taxon>
        <taxon>Bombycoidea</taxon>
        <taxon>Sphingidae</taxon>
        <taxon>Sphinginae</taxon>
        <taxon>Sphingini</taxon>
        <taxon>Manduca</taxon>
    </lineage>
</organism>
<keyword evidence="4" id="KW-1185">Reference proteome</keyword>
<proteinExistence type="inferred from homology"/>
<reference evidence="3" key="1">
    <citation type="journal article" date="2016" name="Insect Biochem. Mol. Biol.">
        <title>Multifaceted biological insights from a draft genome sequence of the tobacco hornworm moth, Manduca sexta.</title>
        <authorList>
            <person name="Kanost M.R."/>
            <person name="Arrese E.L."/>
            <person name="Cao X."/>
            <person name="Chen Y.R."/>
            <person name="Chellapilla S."/>
            <person name="Goldsmith M.R."/>
            <person name="Grosse-Wilde E."/>
            <person name="Heckel D.G."/>
            <person name="Herndon N."/>
            <person name="Jiang H."/>
            <person name="Papanicolaou A."/>
            <person name="Qu J."/>
            <person name="Soulages J.L."/>
            <person name="Vogel H."/>
            <person name="Walters J."/>
            <person name="Waterhouse R.M."/>
            <person name="Ahn S.J."/>
            <person name="Almeida F.C."/>
            <person name="An C."/>
            <person name="Aqrawi P."/>
            <person name="Bretschneider A."/>
            <person name="Bryant W.B."/>
            <person name="Bucks S."/>
            <person name="Chao H."/>
            <person name="Chevignon G."/>
            <person name="Christen J.M."/>
            <person name="Clarke D.F."/>
            <person name="Dittmer N.T."/>
            <person name="Ferguson L.C.F."/>
            <person name="Garavelou S."/>
            <person name="Gordon K.H.J."/>
            <person name="Gunaratna R.T."/>
            <person name="Han Y."/>
            <person name="Hauser F."/>
            <person name="He Y."/>
            <person name="Heidel-Fischer H."/>
            <person name="Hirsh A."/>
            <person name="Hu Y."/>
            <person name="Jiang H."/>
            <person name="Kalra D."/>
            <person name="Klinner C."/>
            <person name="Konig C."/>
            <person name="Kovar C."/>
            <person name="Kroll A.R."/>
            <person name="Kuwar S.S."/>
            <person name="Lee S.L."/>
            <person name="Lehman R."/>
            <person name="Li K."/>
            <person name="Li Z."/>
            <person name="Liang H."/>
            <person name="Lovelace S."/>
            <person name="Lu Z."/>
            <person name="Mansfield J.H."/>
            <person name="McCulloch K.J."/>
            <person name="Mathew T."/>
            <person name="Morton B."/>
            <person name="Muzny D.M."/>
            <person name="Neunemann D."/>
            <person name="Ongeri F."/>
            <person name="Pauchet Y."/>
            <person name="Pu L.L."/>
            <person name="Pyrousis I."/>
            <person name="Rao X.J."/>
            <person name="Redding A."/>
            <person name="Roesel C."/>
            <person name="Sanchez-Gracia A."/>
            <person name="Schaack S."/>
            <person name="Shukla A."/>
            <person name="Tetreau G."/>
            <person name="Wang Y."/>
            <person name="Xiong G.H."/>
            <person name="Traut W."/>
            <person name="Walsh T.K."/>
            <person name="Worley K.C."/>
            <person name="Wu D."/>
            <person name="Wu W."/>
            <person name="Wu Y.Q."/>
            <person name="Zhang X."/>
            <person name="Zou Z."/>
            <person name="Zucker H."/>
            <person name="Briscoe A.D."/>
            <person name="Burmester T."/>
            <person name="Clem R.J."/>
            <person name="Feyereisen R."/>
            <person name="Grimmelikhuijzen C.J.P."/>
            <person name="Hamodrakas S.J."/>
            <person name="Hansson B.S."/>
            <person name="Huguet E."/>
            <person name="Jermiin L.S."/>
            <person name="Lan Q."/>
            <person name="Lehman H.K."/>
            <person name="Lorenzen M."/>
            <person name="Merzendorfer H."/>
            <person name="Michalopoulos I."/>
            <person name="Morton D.B."/>
            <person name="Muthukrishnan S."/>
            <person name="Oakeshott J.G."/>
            <person name="Palmer W."/>
            <person name="Park Y."/>
            <person name="Passarelli A.L."/>
            <person name="Rozas J."/>
            <person name="Schwartz L.M."/>
            <person name="Smith W."/>
            <person name="Southgate A."/>
            <person name="Vilcinskas A."/>
            <person name="Vogt R."/>
            <person name="Wang P."/>
            <person name="Werren J."/>
            <person name="Yu X.Q."/>
            <person name="Zhou J.J."/>
            <person name="Brown S.J."/>
            <person name="Scherer S.E."/>
            <person name="Richards S."/>
            <person name="Blissard G.W."/>
        </authorList>
    </citation>
    <scope>NUCLEOTIDE SEQUENCE</scope>
</reference>
<accession>A0A921ZNW9</accession>
<evidence type="ECO:0000256" key="1">
    <source>
        <dbReference type="ARBA" id="ARBA00005968"/>
    </source>
</evidence>
<dbReference type="GO" id="GO:0003810">
    <property type="term" value="F:protein-glutamine gamma-glutamyltransferase activity"/>
    <property type="evidence" value="ECO:0007669"/>
    <property type="project" value="InterPro"/>
</dbReference>
<dbReference type="InterPro" id="IPR002931">
    <property type="entry name" value="Transglutaminase-like"/>
</dbReference>
<reference evidence="3" key="2">
    <citation type="submission" date="2020-12" db="EMBL/GenBank/DDBJ databases">
        <authorList>
            <person name="Kanost M."/>
        </authorList>
    </citation>
    <scope>NUCLEOTIDE SEQUENCE</scope>
</reference>
<comment type="similarity">
    <text evidence="1">Belongs to the transglutaminase superfamily. Transglutaminase family.</text>
</comment>
<gene>
    <name evidence="3" type="ORF">O3G_MSEX012439</name>
</gene>
<dbReference type="InterPro" id="IPR008958">
    <property type="entry name" value="Transglutaminase_C"/>
</dbReference>
<dbReference type="SMART" id="SM00460">
    <property type="entry name" value="TGc"/>
    <property type="match status" value="1"/>
</dbReference>
<protein>
    <recommendedName>
        <fullName evidence="2">Transglutaminase-like domain-containing protein</fullName>
    </recommendedName>
</protein>
<dbReference type="InterPro" id="IPR001102">
    <property type="entry name" value="Transglutaminase_N"/>
</dbReference>
<dbReference type="PANTHER" id="PTHR11590:SF69">
    <property type="entry name" value="RE08173P"/>
    <property type="match status" value="1"/>
</dbReference>
<dbReference type="Proteomes" id="UP000791440">
    <property type="component" value="Unassembled WGS sequence"/>
</dbReference>
<evidence type="ECO:0000313" key="3">
    <source>
        <dbReference type="EMBL" id="KAG6461129.1"/>
    </source>
</evidence>
<dbReference type="Pfam" id="PF00868">
    <property type="entry name" value="Transglut_N"/>
    <property type="match status" value="1"/>
</dbReference>
<comment type="caution">
    <text evidence="3">The sequence shown here is derived from an EMBL/GenBank/DDBJ whole genome shotgun (WGS) entry which is preliminary data.</text>
</comment>
<dbReference type="AlphaFoldDB" id="A0A921ZNW9"/>
<dbReference type="Pfam" id="PF00927">
    <property type="entry name" value="Transglut_C"/>
    <property type="match status" value="2"/>
</dbReference>
<feature type="domain" description="Transglutaminase-like" evidence="2">
    <location>
        <begin position="72"/>
        <end position="169"/>
    </location>
</feature>
<dbReference type="InterPro" id="IPR050779">
    <property type="entry name" value="Transglutaminase"/>
</dbReference>
<dbReference type="EMBL" id="JH668723">
    <property type="protein sequence ID" value="KAG6461129.1"/>
    <property type="molecule type" value="Genomic_DNA"/>
</dbReference>
<dbReference type="FunFam" id="2.60.40.10:FF:000090">
    <property type="entry name" value="Protein-glutamine gamma-glutamyltransferase 2"/>
    <property type="match status" value="1"/>
</dbReference>
<evidence type="ECO:0000313" key="4">
    <source>
        <dbReference type="Proteomes" id="UP000791440"/>
    </source>
</evidence>
<sequence length="354" mass="39963">MTRPEDKCLVVRRGQSFKLDLHLNRPYDATRDAISFIFYCTDVEKRGPSDETSAAVPLLEKGSETVGAWSAVFESQVDSHLMVAVTPAPDFCRALGIPCRPVTGFDAAHDSQGSLTIDIIKDEEGTTLDEFTRDSVWNYHVWNEVLHIKNRSSINQHRVKGVLRVDTVTYTGVTGDGVKRYDFDVTLAPEGKENVQMLVTFDDYYKKLVDQASFNIACLATIVEKEFDYFAQDDFRVRNPDIKISIDGKPMSRQEFTVNVKVENPLPIPLKNCKFYIQGVGLEKQLRIELDEVVQPGEFATATFKLTPPWAGRHQISAKFQSKEMRDVDGFLSFNVTMPESNGFSPDTVETRNL</sequence>
<name>A0A921ZNW9_MANSE</name>
<evidence type="ECO:0000259" key="2">
    <source>
        <dbReference type="SMART" id="SM00460"/>
    </source>
</evidence>